<evidence type="ECO:0000256" key="3">
    <source>
        <dbReference type="ARBA" id="ARBA00023002"/>
    </source>
</evidence>
<dbReference type="InterPro" id="IPR003723">
    <property type="entry name" value="Precorrin-6x_reduct"/>
</dbReference>
<dbReference type="UniPathway" id="UPA00148"/>
<dbReference type="eggNOG" id="COG2099">
    <property type="taxonomic scope" value="Bacteria"/>
</dbReference>
<keyword evidence="3" id="KW-0560">Oxidoreductase</keyword>
<keyword evidence="5" id="KW-1185">Reference proteome</keyword>
<evidence type="ECO:0000256" key="1">
    <source>
        <dbReference type="ARBA" id="ARBA00004953"/>
    </source>
</evidence>
<name>C0GDW6_DETAL</name>
<accession>C0GDW6</accession>
<gene>
    <name evidence="4" type="ORF">DealDRAFT_0675</name>
</gene>
<dbReference type="Pfam" id="PF02571">
    <property type="entry name" value="CbiJ"/>
    <property type="match status" value="1"/>
</dbReference>
<dbReference type="NCBIfam" id="TIGR00715">
    <property type="entry name" value="precor6x_red"/>
    <property type="match status" value="1"/>
</dbReference>
<sequence length="185" mass="19443">MVDATHPYAEGASKEAQQAAKEADIAYLRYERPGADIPAGDGVYYAPDFAAAATISARLGKKIFLTIGTRHLHEFITALPPEKEVVARILPDEGGIEHCRKLGLSPAQIVALQGPVTKELNAALFAQYGAQVVVSKDSGRTGGTPEKVAAAREKKIPIVLVRRPAGPGGLGSPAEVIAAVRKLLS</sequence>
<comment type="caution">
    <text evidence="4">The sequence shown here is derived from an EMBL/GenBank/DDBJ whole genome shotgun (WGS) entry which is preliminary data.</text>
</comment>
<dbReference type="GO" id="GO:0016994">
    <property type="term" value="F:precorrin-6A reductase activity"/>
    <property type="evidence" value="ECO:0007669"/>
    <property type="project" value="InterPro"/>
</dbReference>
<organism evidence="4 5">
    <name type="scientific">Dethiobacter alkaliphilus AHT 1</name>
    <dbReference type="NCBI Taxonomy" id="555088"/>
    <lineage>
        <taxon>Bacteria</taxon>
        <taxon>Bacillati</taxon>
        <taxon>Bacillota</taxon>
        <taxon>Dethiobacteria</taxon>
        <taxon>Dethiobacterales</taxon>
        <taxon>Dethiobacteraceae</taxon>
        <taxon>Dethiobacter</taxon>
    </lineage>
</organism>
<dbReference type="AlphaFoldDB" id="C0GDW6"/>
<dbReference type="Proteomes" id="UP000006443">
    <property type="component" value="Unassembled WGS sequence"/>
</dbReference>
<dbReference type="PANTHER" id="PTHR36925:SF1">
    <property type="entry name" value="COBALT-PRECORRIN-6A REDUCTASE"/>
    <property type="match status" value="1"/>
</dbReference>
<evidence type="ECO:0000256" key="2">
    <source>
        <dbReference type="ARBA" id="ARBA00022573"/>
    </source>
</evidence>
<dbReference type="GO" id="GO:0009236">
    <property type="term" value="P:cobalamin biosynthetic process"/>
    <property type="evidence" value="ECO:0007669"/>
    <property type="project" value="UniProtKB-UniPathway"/>
</dbReference>
<dbReference type="PANTHER" id="PTHR36925">
    <property type="entry name" value="COBALT-PRECORRIN-6A REDUCTASE"/>
    <property type="match status" value="1"/>
</dbReference>
<comment type="pathway">
    <text evidence="1">Cofactor biosynthesis; adenosylcobalamin biosynthesis.</text>
</comment>
<dbReference type="STRING" id="555088.DealDRAFT_0675"/>
<reference evidence="4 5" key="1">
    <citation type="submission" date="2009-02" db="EMBL/GenBank/DDBJ databases">
        <title>Sequencing of the draft genome and assembly of Dethiobacter alkaliphilus AHT 1.</title>
        <authorList>
            <consortium name="US DOE Joint Genome Institute (JGI-PGF)"/>
            <person name="Lucas S."/>
            <person name="Copeland A."/>
            <person name="Lapidus A."/>
            <person name="Glavina del Rio T."/>
            <person name="Dalin E."/>
            <person name="Tice H."/>
            <person name="Bruce D."/>
            <person name="Goodwin L."/>
            <person name="Pitluck S."/>
            <person name="Larimer F."/>
            <person name="Land M.L."/>
            <person name="Hauser L."/>
            <person name="Muyzer G."/>
        </authorList>
    </citation>
    <scope>NUCLEOTIDE SEQUENCE [LARGE SCALE GENOMIC DNA]</scope>
    <source>
        <strain evidence="4 5">AHT 1</strain>
    </source>
</reference>
<dbReference type="PROSITE" id="PS51014">
    <property type="entry name" value="COBK_CBIJ"/>
    <property type="match status" value="1"/>
</dbReference>
<evidence type="ECO:0000313" key="5">
    <source>
        <dbReference type="Proteomes" id="UP000006443"/>
    </source>
</evidence>
<dbReference type="EMBL" id="ACJM01000003">
    <property type="protein sequence ID" value="EEG78260.1"/>
    <property type="molecule type" value="Genomic_DNA"/>
</dbReference>
<protein>
    <submittedName>
        <fullName evidence="4">Precorrin-6x reductase CbiJ/CobK</fullName>
    </submittedName>
</protein>
<proteinExistence type="predicted"/>
<keyword evidence="2" id="KW-0169">Cobalamin biosynthesis</keyword>
<evidence type="ECO:0000313" key="4">
    <source>
        <dbReference type="EMBL" id="EEG78260.1"/>
    </source>
</evidence>